<dbReference type="InParanoid" id="A0A409YQK1"/>
<dbReference type="AlphaFoldDB" id="A0A409YQK1"/>
<reference evidence="1 2" key="1">
    <citation type="journal article" date="2018" name="Evol. Lett.">
        <title>Horizontal gene cluster transfer increased hallucinogenic mushroom diversity.</title>
        <authorList>
            <person name="Reynolds H.T."/>
            <person name="Vijayakumar V."/>
            <person name="Gluck-Thaler E."/>
            <person name="Korotkin H.B."/>
            <person name="Matheny P.B."/>
            <person name="Slot J.C."/>
        </authorList>
    </citation>
    <scope>NUCLEOTIDE SEQUENCE [LARGE SCALE GENOMIC DNA]</scope>
    <source>
        <strain evidence="1 2">2629</strain>
    </source>
</reference>
<protein>
    <recommendedName>
        <fullName evidence="3">Reverse transcriptase domain-containing protein</fullName>
    </recommendedName>
</protein>
<gene>
    <name evidence="1" type="ORF">CVT24_007886</name>
</gene>
<dbReference type="OrthoDB" id="412006at2759"/>
<accession>A0A409YQK1</accession>
<dbReference type="Proteomes" id="UP000284842">
    <property type="component" value="Unassembled WGS sequence"/>
</dbReference>
<proteinExistence type="predicted"/>
<evidence type="ECO:0000313" key="2">
    <source>
        <dbReference type="Proteomes" id="UP000284842"/>
    </source>
</evidence>
<keyword evidence="2" id="KW-1185">Reference proteome</keyword>
<dbReference type="STRING" id="181874.A0A409YQK1"/>
<dbReference type="EMBL" id="NHTK01000822">
    <property type="protein sequence ID" value="PPR05285.1"/>
    <property type="molecule type" value="Genomic_DNA"/>
</dbReference>
<comment type="caution">
    <text evidence="1">The sequence shown here is derived from an EMBL/GenBank/DDBJ whole genome shotgun (WGS) entry which is preliminary data.</text>
</comment>
<name>A0A409YQK1_9AGAR</name>
<evidence type="ECO:0000313" key="1">
    <source>
        <dbReference type="EMBL" id="PPR05285.1"/>
    </source>
</evidence>
<evidence type="ECO:0008006" key="3">
    <source>
        <dbReference type="Google" id="ProtNLM"/>
    </source>
</evidence>
<sequence length="75" mass="8345">MHDIPPGDLLVLDELPAPPKQEWEPFSTMELREALDAWSGLSAPGPDHITWRYLKRVIDANGVEDLLVSLANSLP</sequence>
<organism evidence="1 2">
    <name type="scientific">Panaeolus cyanescens</name>
    <dbReference type="NCBI Taxonomy" id="181874"/>
    <lineage>
        <taxon>Eukaryota</taxon>
        <taxon>Fungi</taxon>
        <taxon>Dikarya</taxon>
        <taxon>Basidiomycota</taxon>
        <taxon>Agaricomycotina</taxon>
        <taxon>Agaricomycetes</taxon>
        <taxon>Agaricomycetidae</taxon>
        <taxon>Agaricales</taxon>
        <taxon>Agaricineae</taxon>
        <taxon>Galeropsidaceae</taxon>
        <taxon>Panaeolus</taxon>
    </lineage>
</organism>